<dbReference type="PRINTS" id="PR01543">
    <property type="entry name" value="ANATRNSFRASE"/>
</dbReference>
<dbReference type="SUPFAM" id="SSF53590">
    <property type="entry name" value="Nucleoside hydrolase"/>
    <property type="match status" value="1"/>
</dbReference>
<feature type="region of interest" description="Disordered" evidence="4">
    <location>
        <begin position="1"/>
        <end position="20"/>
    </location>
</feature>
<evidence type="ECO:0000256" key="2">
    <source>
        <dbReference type="ARBA" id="ARBA00009176"/>
    </source>
</evidence>
<dbReference type="InterPro" id="IPR038765">
    <property type="entry name" value="Papain-like_cys_pep_sf"/>
</dbReference>
<dbReference type="AlphaFoldDB" id="A0A078ABZ7"/>
<dbReference type="EMBL" id="CCKQ01007714">
    <property type="protein sequence ID" value="CDW79122.1"/>
    <property type="molecule type" value="Genomic_DNA"/>
</dbReference>
<accession>A0A078ABZ7</accession>
<feature type="domain" description="Inosine/uridine-preferring nucleoside hydrolase" evidence="5">
    <location>
        <begin position="27"/>
        <end position="318"/>
    </location>
</feature>
<reference evidence="6 7" key="1">
    <citation type="submission" date="2014-06" db="EMBL/GenBank/DDBJ databases">
        <authorList>
            <person name="Swart Estienne"/>
        </authorList>
    </citation>
    <scope>NUCLEOTIDE SEQUENCE [LARGE SCALE GENOMIC DNA]</scope>
    <source>
        <strain evidence="6 7">130c</strain>
    </source>
</reference>
<sequence length="631" mass="72534">MEESQTASEQTSQNQAESVRDKSHKLIIDIGYGSYSAHAIALAVYLSNAHQVEIMGIIASIKDKNGSNFTKIITDILDVNNATGLKIYEEVINESEGDHEINEHDSNIDQANSQSDFDRKSDYSNLTSENAINFIVKAINDNPNNITFVCLGGLSNIIKAYESCKILPEILKQVIIISDKLNGTKFSQDITTTKKFFQVFKNITLVGSNLSGISESSYLNQEMYSQILKLDSERARLVKREFDTHEYKRENNSYLINQLAVACALEPQIIKNYTMRNVQVVQDSDSAEVHLFAQLDQSQNSQEHQVKIITEVDNSLFAELLGDFLKDGEEIYSLKQFEKQKNQEILQTYLDVIGIPRSIKLTPNLETLSLVVNKHVLNIPYQNFHYHFKDRKALSFQFKDLVDRLAVQRLGGLCFEHIALTYHVLKELGFDVRPLLSAVYKNLPNIFSKDYFQTHAFLIVILNNQHYIVDTGFGSETPSFPLLINFEVDEQIIKVDQYITFKLVNYHDNSELQLWFDNQWFRLYAFERPLASLQIEQIYDQYVALLNYDGYQVIRDKFIIVGILNQKGFYQSYYFPSAKTFTAIDGSLREGVAFHQRYESLEQFYEDVKKETGLIVPLDSLLRTDIDIDNH</sequence>
<dbReference type="InterPro" id="IPR001910">
    <property type="entry name" value="Inosine/uridine_hydrolase_dom"/>
</dbReference>
<dbReference type="Gene3D" id="3.90.245.10">
    <property type="entry name" value="Ribonucleoside hydrolase-like"/>
    <property type="match status" value="1"/>
</dbReference>
<dbReference type="PANTHER" id="PTHR11786:SF0">
    <property type="entry name" value="ARYLAMINE N-ACETYLTRANSFERASE 4-RELATED"/>
    <property type="match status" value="1"/>
</dbReference>
<evidence type="ECO:0000256" key="3">
    <source>
        <dbReference type="RuleBase" id="RU003452"/>
    </source>
</evidence>
<dbReference type="GO" id="GO:0016407">
    <property type="term" value="F:acetyltransferase activity"/>
    <property type="evidence" value="ECO:0007669"/>
    <property type="project" value="InterPro"/>
</dbReference>
<evidence type="ECO:0000256" key="1">
    <source>
        <dbReference type="ARBA" id="ARBA00006547"/>
    </source>
</evidence>
<evidence type="ECO:0000256" key="4">
    <source>
        <dbReference type="SAM" id="MobiDB-lite"/>
    </source>
</evidence>
<dbReference type="Pfam" id="PF00797">
    <property type="entry name" value="Acetyltransf_2"/>
    <property type="match status" value="1"/>
</dbReference>
<evidence type="ECO:0000313" key="6">
    <source>
        <dbReference type="EMBL" id="CDW79122.1"/>
    </source>
</evidence>
<dbReference type="InterPro" id="IPR036452">
    <property type="entry name" value="Ribo_hydro-like"/>
</dbReference>
<comment type="similarity">
    <text evidence="1 3">Belongs to the arylamine N-acetyltransferase family.</text>
</comment>
<organism evidence="6 7">
    <name type="scientific">Stylonychia lemnae</name>
    <name type="common">Ciliate</name>
    <dbReference type="NCBI Taxonomy" id="5949"/>
    <lineage>
        <taxon>Eukaryota</taxon>
        <taxon>Sar</taxon>
        <taxon>Alveolata</taxon>
        <taxon>Ciliophora</taxon>
        <taxon>Intramacronucleata</taxon>
        <taxon>Spirotrichea</taxon>
        <taxon>Stichotrichia</taxon>
        <taxon>Sporadotrichida</taxon>
        <taxon>Oxytrichidae</taxon>
        <taxon>Stylonychinae</taxon>
        <taxon>Stylonychia</taxon>
    </lineage>
</organism>
<keyword evidence="7" id="KW-1185">Reference proteome</keyword>
<dbReference type="InterPro" id="IPR001447">
    <property type="entry name" value="Arylamine_N-AcTrfase"/>
</dbReference>
<proteinExistence type="inferred from homology"/>
<dbReference type="GO" id="GO:0016799">
    <property type="term" value="F:hydrolase activity, hydrolyzing N-glycosyl compounds"/>
    <property type="evidence" value="ECO:0007669"/>
    <property type="project" value="InterPro"/>
</dbReference>
<dbReference type="OrthoDB" id="3349226at2759"/>
<name>A0A078ABZ7_STYLE</name>
<dbReference type="Gene3D" id="3.30.2140.20">
    <property type="match status" value="1"/>
</dbReference>
<gene>
    <name evidence="6" type="primary">Contig2572.g2755</name>
    <name evidence="6" type="ORF">STYLEM_8108</name>
</gene>
<feature type="compositionally biased region" description="Polar residues" evidence="4">
    <location>
        <begin position="1"/>
        <end position="17"/>
    </location>
</feature>
<dbReference type="Proteomes" id="UP000039865">
    <property type="component" value="Unassembled WGS sequence"/>
</dbReference>
<dbReference type="InterPro" id="IPR053710">
    <property type="entry name" value="Arylamine_NAT_domain_sf"/>
</dbReference>
<keyword evidence="3" id="KW-0012">Acyltransferase</keyword>
<comment type="similarity">
    <text evidence="2">Belongs to the IUNH family.</text>
</comment>
<evidence type="ECO:0000259" key="5">
    <source>
        <dbReference type="Pfam" id="PF01156"/>
    </source>
</evidence>
<evidence type="ECO:0000313" key="7">
    <source>
        <dbReference type="Proteomes" id="UP000039865"/>
    </source>
</evidence>
<dbReference type="InParanoid" id="A0A078ABZ7"/>
<protein>
    <submittedName>
        <fullName evidence="6">N-hydroxyarylamine o-acetyltransferase</fullName>
    </submittedName>
</protein>
<dbReference type="Pfam" id="PF01156">
    <property type="entry name" value="IU_nuc_hydro"/>
    <property type="match status" value="1"/>
</dbReference>
<keyword evidence="3 6" id="KW-0808">Transferase</keyword>
<dbReference type="SUPFAM" id="SSF54001">
    <property type="entry name" value="Cysteine proteinases"/>
    <property type="match status" value="1"/>
</dbReference>
<dbReference type="PANTHER" id="PTHR11786">
    <property type="entry name" value="N-HYDROXYARYLAMINE O-ACETYLTRANSFERASE"/>
    <property type="match status" value="1"/>
</dbReference>